<protein>
    <recommendedName>
        <fullName evidence="3">Transmembrane protein</fullName>
    </recommendedName>
</protein>
<comment type="caution">
    <text evidence="1">The sequence shown here is derived from an EMBL/GenBank/DDBJ whole genome shotgun (WGS) entry which is preliminary data.</text>
</comment>
<reference evidence="1 2" key="1">
    <citation type="submission" date="2024-08" db="EMBL/GenBank/DDBJ databases">
        <authorList>
            <person name="Cucini C."/>
            <person name="Frati F."/>
        </authorList>
    </citation>
    <scope>NUCLEOTIDE SEQUENCE [LARGE SCALE GENOMIC DNA]</scope>
</reference>
<keyword evidence="2" id="KW-1185">Reference proteome</keyword>
<evidence type="ECO:0008006" key="3">
    <source>
        <dbReference type="Google" id="ProtNLM"/>
    </source>
</evidence>
<gene>
    <name evidence="1" type="ORF">ODALV1_LOCUS2074</name>
</gene>
<dbReference type="EMBL" id="CAXLJM020000007">
    <property type="protein sequence ID" value="CAL8072238.1"/>
    <property type="molecule type" value="Genomic_DNA"/>
</dbReference>
<dbReference type="Proteomes" id="UP001642540">
    <property type="component" value="Unassembled WGS sequence"/>
</dbReference>
<proteinExistence type="predicted"/>
<evidence type="ECO:0000313" key="2">
    <source>
        <dbReference type="Proteomes" id="UP001642540"/>
    </source>
</evidence>
<sequence>MQNNYGKQNTPNIENGLWKPYKHPQFPIYSEVCTGNTLTTNPSPLLRENQIKIAKFYLKIPSRIILVIVATIATLQSSTTYGYPLLPVIDDISQELEVADVHGIPGEPKELTIHFSSQTHMPYPYYQYILAQSQLLQDEKQKPLEQDEIPEPQHPKIEDPTKFVVQGSILDEYDYEDEEFLEDLEMVESNWKIRHNENHAGETGDKV</sequence>
<evidence type="ECO:0000313" key="1">
    <source>
        <dbReference type="EMBL" id="CAL8072238.1"/>
    </source>
</evidence>
<accession>A0ABP1PP20</accession>
<organism evidence="1 2">
    <name type="scientific">Orchesella dallaii</name>
    <dbReference type="NCBI Taxonomy" id="48710"/>
    <lineage>
        <taxon>Eukaryota</taxon>
        <taxon>Metazoa</taxon>
        <taxon>Ecdysozoa</taxon>
        <taxon>Arthropoda</taxon>
        <taxon>Hexapoda</taxon>
        <taxon>Collembola</taxon>
        <taxon>Entomobryomorpha</taxon>
        <taxon>Entomobryoidea</taxon>
        <taxon>Orchesellidae</taxon>
        <taxon>Orchesellinae</taxon>
        <taxon>Orchesella</taxon>
    </lineage>
</organism>
<name>A0ABP1PP20_9HEXA</name>